<comment type="similarity">
    <text evidence="1">Belongs to the HAD-like hydrolase superfamily.</text>
</comment>
<evidence type="ECO:0000256" key="4">
    <source>
        <dbReference type="PIRSR" id="PIRSR000915-3"/>
    </source>
</evidence>
<dbReference type="RefSeq" id="WP_084952306.1">
    <property type="nucleotide sequence ID" value="NZ_JASWDE010000038.1"/>
</dbReference>
<evidence type="ECO:0000256" key="1">
    <source>
        <dbReference type="PIRNR" id="PIRNR000915"/>
    </source>
</evidence>
<dbReference type="PANTHER" id="PTHR19288">
    <property type="entry name" value="4-NITROPHENYLPHOSPHATASE-RELATED"/>
    <property type="match status" value="1"/>
</dbReference>
<evidence type="ECO:0000313" key="5">
    <source>
        <dbReference type="EMBL" id="ORJ57742.1"/>
    </source>
</evidence>
<dbReference type="NCBIfam" id="TIGR01460">
    <property type="entry name" value="HAD-SF-IIA"/>
    <property type="match status" value="1"/>
</dbReference>
<dbReference type="PIRSF" id="PIRSF000915">
    <property type="entry name" value="PGP-type_phosphatase"/>
    <property type="match status" value="1"/>
</dbReference>
<comment type="caution">
    <text evidence="5">The sequence shown here is derived from an EMBL/GenBank/DDBJ whole genome shotgun (WGS) entry which is preliminary data.</text>
</comment>
<dbReference type="Gene3D" id="3.40.50.1000">
    <property type="entry name" value="HAD superfamily/HAD-like"/>
    <property type="match status" value="2"/>
</dbReference>
<feature type="active site" description="Proton donor" evidence="2">
    <location>
        <position position="16"/>
    </location>
</feature>
<keyword evidence="4" id="KW-0460">Magnesium</keyword>
<proteinExistence type="inferred from homology"/>
<feature type="binding site" evidence="3">
    <location>
        <position position="186"/>
    </location>
    <ligand>
        <name>substrate</name>
    </ligand>
</feature>
<dbReference type="GO" id="GO:0046872">
    <property type="term" value="F:metal ion binding"/>
    <property type="evidence" value="ECO:0007669"/>
    <property type="project" value="UniProtKB-KW"/>
</dbReference>
<keyword evidence="4" id="KW-0479">Metal-binding</keyword>
<name>A0A1X0XY21_MYCSI</name>
<gene>
    <name evidence="5" type="ORF">B5M45_19185</name>
</gene>
<dbReference type="GO" id="GO:0016791">
    <property type="term" value="F:phosphatase activity"/>
    <property type="evidence" value="ECO:0007669"/>
    <property type="project" value="TreeGrafter"/>
</dbReference>
<dbReference type="Pfam" id="PF13242">
    <property type="entry name" value="Hydrolase_like"/>
    <property type="match status" value="1"/>
</dbReference>
<dbReference type="EMBL" id="MZZM01000025">
    <property type="protein sequence ID" value="ORJ57742.1"/>
    <property type="molecule type" value="Genomic_DNA"/>
</dbReference>
<evidence type="ECO:0000313" key="6">
    <source>
        <dbReference type="Proteomes" id="UP000193040"/>
    </source>
</evidence>
<evidence type="ECO:0000256" key="3">
    <source>
        <dbReference type="PIRSR" id="PIRSR000915-2"/>
    </source>
</evidence>
<protein>
    <recommendedName>
        <fullName evidence="7">HAD-IIA family hydrolase</fullName>
    </recommendedName>
</protein>
<dbReference type="GO" id="GO:0005737">
    <property type="term" value="C:cytoplasm"/>
    <property type="evidence" value="ECO:0007669"/>
    <property type="project" value="TreeGrafter"/>
</dbReference>
<dbReference type="Pfam" id="PF13344">
    <property type="entry name" value="Hydrolase_6"/>
    <property type="match status" value="1"/>
</dbReference>
<dbReference type="PANTHER" id="PTHR19288:SF95">
    <property type="entry name" value="D-GLYCEROL 3-PHOSPHATE PHOSPHATASE"/>
    <property type="match status" value="1"/>
</dbReference>
<feature type="binding site" evidence="4">
    <location>
        <position position="209"/>
    </location>
    <ligand>
        <name>Mg(2+)</name>
        <dbReference type="ChEBI" id="CHEBI:18420"/>
    </ligand>
</feature>
<feature type="active site" description="Nucleophile" evidence="2">
    <location>
        <position position="14"/>
    </location>
</feature>
<sequence length="279" mass="29483">MASLATRHDCLLLDLDGTLCRGARAIDGAAQALSQATTRKLFLTNNASRSPAEVAQYLCDMGFDASPHDIITSGRCAAAVLGSELPPGSRVLVVGTDALIAEVYDAGLQPVRRWADDPIAVVQGFSPDLSWRDLAEAALAIGAGTPWTATNPDLTLPSERGLLPGNGSLVAALRAATEAQPRVIGKPHGFMFREALARGNFRRPLVIGDRLDTDIAGANYAGLPSLLVLSGVTTAVHAIRARPAHRPMYVAADLRGIHHPNHADLSYYRRPPADHPIGG</sequence>
<feature type="binding site" evidence="4">
    <location>
        <position position="16"/>
    </location>
    <ligand>
        <name>Mg(2+)</name>
        <dbReference type="ChEBI" id="CHEBI:18420"/>
    </ligand>
</feature>
<dbReference type="SUPFAM" id="SSF56784">
    <property type="entry name" value="HAD-like"/>
    <property type="match status" value="1"/>
</dbReference>
<dbReference type="InterPro" id="IPR006357">
    <property type="entry name" value="HAD-SF_hydro_IIA"/>
</dbReference>
<dbReference type="InterPro" id="IPR023214">
    <property type="entry name" value="HAD_sf"/>
</dbReference>
<dbReference type="Proteomes" id="UP000193040">
    <property type="component" value="Unassembled WGS sequence"/>
</dbReference>
<dbReference type="AlphaFoldDB" id="A0A1X0XY21"/>
<evidence type="ECO:0000256" key="2">
    <source>
        <dbReference type="PIRSR" id="PIRSR000915-1"/>
    </source>
</evidence>
<keyword evidence="6" id="KW-1185">Reference proteome</keyword>
<comment type="cofactor">
    <cofactor evidence="4">
        <name>Mg(2+)</name>
        <dbReference type="ChEBI" id="CHEBI:18420"/>
    </cofactor>
    <text evidence="4">Divalent metal ions. Mg(2+) is the most effective.</text>
</comment>
<evidence type="ECO:0008006" key="7">
    <source>
        <dbReference type="Google" id="ProtNLM"/>
    </source>
</evidence>
<organism evidence="5 6">
    <name type="scientific">Mycobacterium simiae</name>
    <name type="common">Mycobacterium habana</name>
    <dbReference type="NCBI Taxonomy" id="1784"/>
    <lineage>
        <taxon>Bacteria</taxon>
        <taxon>Bacillati</taxon>
        <taxon>Actinomycetota</taxon>
        <taxon>Actinomycetes</taxon>
        <taxon>Mycobacteriales</taxon>
        <taxon>Mycobacteriaceae</taxon>
        <taxon>Mycobacterium</taxon>
        <taxon>Mycobacterium simiae complex</taxon>
    </lineage>
</organism>
<reference evidence="5 6" key="1">
    <citation type="submission" date="2017-03" db="EMBL/GenBank/DDBJ databases">
        <title>Genomic insights into Mycobacterium simiae human colonization.</title>
        <authorList>
            <person name="Steffani J.L."/>
            <person name="Brunck M.E."/>
            <person name="Cruz E."/>
            <person name="Montiel R."/>
            <person name="Barona F."/>
        </authorList>
    </citation>
    <scope>NUCLEOTIDE SEQUENCE [LARGE SCALE GENOMIC DNA]</scope>
    <source>
        <strain evidence="5 6">MsiGto</strain>
    </source>
</reference>
<dbReference type="InterPro" id="IPR036412">
    <property type="entry name" value="HAD-like_sf"/>
</dbReference>
<accession>A0A1X0XY21</accession>
<feature type="binding site" evidence="4">
    <location>
        <position position="14"/>
    </location>
    <ligand>
        <name>Mg(2+)</name>
        <dbReference type="ChEBI" id="CHEBI:18420"/>
    </ligand>
</feature>